<gene>
    <name evidence="3" type="ORF">L484_017837</name>
</gene>
<protein>
    <submittedName>
        <fullName evidence="3">Uncharacterized protein</fullName>
    </submittedName>
</protein>
<proteinExistence type="predicted"/>
<feature type="compositionally biased region" description="Basic and acidic residues" evidence="1">
    <location>
        <begin position="22"/>
        <end position="42"/>
    </location>
</feature>
<dbReference type="Proteomes" id="UP000030645">
    <property type="component" value="Unassembled WGS sequence"/>
</dbReference>
<accession>W9R0F2</accession>
<keyword evidence="4" id="KW-1185">Reference proteome</keyword>
<reference evidence="4" key="1">
    <citation type="submission" date="2013-01" db="EMBL/GenBank/DDBJ databases">
        <title>Draft Genome Sequence of a Mulberry Tree, Morus notabilis C.K. Schneid.</title>
        <authorList>
            <person name="He N."/>
            <person name="Zhao S."/>
        </authorList>
    </citation>
    <scope>NUCLEOTIDE SEQUENCE</scope>
</reference>
<keyword evidence="2" id="KW-0472">Membrane</keyword>
<dbReference type="AlphaFoldDB" id="W9R0F2"/>
<sequence>MASDGEETARSESSELNLRSPQDNERQAVDEYDLEAQKTKEPQESPFEAFFRYCKDSGRTIEEALNNQEMPKQAITWAFAFGAAVAIMYQKDPKPMSRFMEVVAWFVPLSVTALFIGILCRRQFPRFAFIATLLGYNLIFGSLFCLFSFFLEGHFTAFIPMACWVIIFIVLIPALIHGLYGELAGSCPGS</sequence>
<evidence type="ECO:0000313" key="4">
    <source>
        <dbReference type="Proteomes" id="UP000030645"/>
    </source>
</evidence>
<feature type="transmembrane region" description="Helical" evidence="2">
    <location>
        <begin position="127"/>
        <end position="151"/>
    </location>
</feature>
<evidence type="ECO:0000313" key="3">
    <source>
        <dbReference type="EMBL" id="EXB50299.1"/>
    </source>
</evidence>
<keyword evidence="2" id="KW-0812">Transmembrane</keyword>
<feature type="transmembrane region" description="Helical" evidence="2">
    <location>
        <begin position="157"/>
        <end position="176"/>
    </location>
</feature>
<organism evidence="3 4">
    <name type="scientific">Morus notabilis</name>
    <dbReference type="NCBI Taxonomy" id="981085"/>
    <lineage>
        <taxon>Eukaryota</taxon>
        <taxon>Viridiplantae</taxon>
        <taxon>Streptophyta</taxon>
        <taxon>Embryophyta</taxon>
        <taxon>Tracheophyta</taxon>
        <taxon>Spermatophyta</taxon>
        <taxon>Magnoliopsida</taxon>
        <taxon>eudicotyledons</taxon>
        <taxon>Gunneridae</taxon>
        <taxon>Pentapetalae</taxon>
        <taxon>rosids</taxon>
        <taxon>fabids</taxon>
        <taxon>Rosales</taxon>
        <taxon>Moraceae</taxon>
        <taxon>Moreae</taxon>
        <taxon>Morus</taxon>
    </lineage>
</organism>
<dbReference type="EMBL" id="KE343994">
    <property type="protein sequence ID" value="EXB50299.1"/>
    <property type="molecule type" value="Genomic_DNA"/>
</dbReference>
<feature type="region of interest" description="Disordered" evidence="1">
    <location>
        <begin position="1"/>
        <end position="42"/>
    </location>
</feature>
<evidence type="ECO:0000256" key="2">
    <source>
        <dbReference type="SAM" id="Phobius"/>
    </source>
</evidence>
<feature type="transmembrane region" description="Helical" evidence="2">
    <location>
        <begin position="102"/>
        <end position="120"/>
    </location>
</feature>
<name>W9R0F2_9ROSA</name>
<feature type="transmembrane region" description="Helical" evidence="2">
    <location>
        <begin position="74"/>
        <end position="90"/>
    </location>
</feature>
<keyword evidence="2" id="KW-1133">Transmembrane helix</keyword>
<evidence type="ECO:0000256" key="1">
    <source>
        <dbReference type="SAM" id="MobiDB-lite"/>
    </source>
</evidence>